<reference evidence="4 5" key="1">
    <citation type="submission" date="2020-03" db="EMBL/GenBank/DDBJ databases">
        <title>Dissostichus mawsoni Genome sequencing and assembly.</title>
        <authorList>
            <person name="Park H."/>
        </authorList>
    </citation>
    <scope>NUCLEOTIDE SEQUENCE [LARGE SCALE GENOMIC DNA]</scope>
    <source>
        <strain evidence="4">DM0001</strain>
        <tissue evidence="4">Muscle</tissue>
    </source>
</reference>
<dbReference type="Gene3D" id="1.10.10.10">
    <property type="entry name" value="Winged helix-like DNA-binding domain superfamily/Winged helix DNA-binding domain"/>
    <property type="match status" value="1"/>
</dbReference>
<name>A0A7J5YXQ2_DISMA</name>
<dbReference type="Pfam" id="PF00610">
    <property type="entry name" value="DEP"/>
    <property type="match status" value="1"/>
</dbReference>
<proteinExistence type="inferred from homology"/>
<dbReference type="InterPro" id="IPR036390">
    <property type="entry name" value="WH_DNA-bd_sf"/>
</dbReference>
<organism evidence="4 5">
    <name type="scientific">Dissostichus mawsoni</name>
    <name type="common">Antarctic cod</name>
    <dbReference type="NCBI Taxonomy" id="36200"/>
    <lineage>
        <taxon>Eukaryota</taxon>
        <taxon>Metazoa</taxon>
        <taxon>Chordata</taxon>
        <taxon>Craniata</taxon>
        <taxon>Vertebrata</taxon>
        <taxon>Euteleostomi</taxon>
        <taxon>Actinopterygii</taxon>
        <taxon>Neopterygii</taxon>
        <taxon>Teleostei</taxon>
        <taxon>Neoteleostei</taxon>
        <taxon>Acanthomorphata</taxon>
        <taxon>Eupercaria</taxon>
        <taxon>Perciformes</taxon>
        <taxon>Notothenioidei</taxon>
        <taxon>Nototheniidae</taxon>
        <taxon>Dissostichus</taxon>
    </lineage>
</organism>
<feature type="region of interest" description="Disordered" evidence="2">
    <location>
        <begin position="885"/>
        <end position="910"/>
    </location>
</feature>
<feature type="domain" description="DEP" evidence="3">
    <location>
        <begin position="44"/>
        <end position="135"/>
    </location>
</feature>
<dbReference type="SUPFAM" id="SSF46785">
    <property type="entry name" value="Winged helix' DNA-binding domain"/>
    <property type="match status" value="1"/>
</dbReference>
<sequence>MSSIKERAAALNLADKLCVRPQAPGVASKPVQSSSMWSSLLSHLRSSVTVKRRRVHLKSHSDCFLGSEAVDVLTEHISCGQAFEGADVTRDKVVCVCQALFDCNVFEAVGTKVFGKDKKQDVFQDSKSVLYRFVVVCSPSVDELEKGVLVNGIKRLFCSAPTDRQEGQTCPSGPHIQFSTSVKCTQTFLQAEQHLSPAAGSLSLGPQMDSLTPCRLHNDTALPHGGRDLAGADSAQAVKPGGAPPAGGVLQWCQTPAPPSPSNLLPCSNPNLIYSSNHLDRQILRAFRDSQEDEWLGAALDCLDFLPDQLVVELSRELSHCKPQHQDSSEHGSSSDEQPRLSLSGVAQCKLLLYGTLALQLCLKLLPPRCRDQLRKVLTFMALAADPQGIKLDKEAVKRSFFRGMLHSRVLSKDKEDLMVVFMLSNIKEMFKIPGALHKVVSEKLASLVQGEQPDVTGTHTDSTKETTNQALWTLLNSIHQDPKVSAKEKNAYSDSFIKRTLRYLTSTLVNLLLIACKRRMTKLEETRSRRRRGRSLLLRGSEQEDPGKYSEPTKRNTPKFVSVEELMETAKGVSNMVLAHEIIVNSDFQVKPAAPPEGDFALIRDAVERPSAHQIDEVLDLPLIQQQAEKGAVDIGQLSQFIVMMMGSQCAPCRDGDIRKLKEITEIVPLLKAIFSVLDLMKVDMANFALTSLRPHLMQHSVEYERSKFQDLWRNSPKWLEDTVRSLRETDGSTAASSDPPAPLSAVNVHNKAYIRLLKWNHASDPFPEVSVKSVMSPSWLYRCLIHEPVFLLFSSPQTILMDQVRFQEMYQEAERLVLLSSVLLIIYTTTGEAISGLPGLMDTLKNTVSALLADMNTPSALATIGEKMCVELSKCLSQHGYSPYSPDGTEEHSEGTDLCHHPAGNTSASSESRVQSYLLASLDSNQHNAPPPLPGGLAPVSKEVKELAVRFSRLVNFNKLVFSPFYQKIFSKVLTSEESPGAET</sequence>
<gene>
    <name evidence="4" type="ORF">F7725_022429</name>
</gene>
<evidence type="ECO:0000259" key="3">
    <source>
        <dbReference type="PROSITE" id="PS50186"/>
    </source>
</evidence>
<dbReference type="GO" id="GO:0035556">
    <property type="term" value="P:intracellular signal transduction"/>
    <property type="evidence" value="ECO:0007669"/>
    <property type="project" value="InterPro"/>
</dbReference>
<dbReference type="PANTHER" id="PTHR12832">
    <property type="entry name" value="TESTIS-SPECIFIC PROTEIN PBS13 T-COMPLEX 11"/>
    <property type="match status" value="1"/>
</dbReference>
<protein>
    <recommendedName>
        <fullName evidence="3">DEP domain-containing protein</fullName>
    </recommendedName>
</protein>
<accession>A0A7J5YXQ2</accession>
<dbReference type="InterPro" id="IPR000591">
    <property type="entry name" value="DEP_dom"/>
</dbReference>
<dbReference type="OrthoDB" id="276323at2759"/>
<feature type="region of interest" description="Disordered" evidence="2">
    <location>
        <begin position="524"/>
        <end position="558"/>
    </location>
</feature>
<comment type="similarity">
    <text evidence="1">Belongs to the TCP11 family.</text>
</comment>
<dbReference type="AlphaFoldDB" id="A0A7J5YXQ2"/>
<dbReference type="Pfam" id="PF05794">
    <property type="entry name" value="Tcp11"/>
    <property type="match status" value="1"/>
</dbReference>
<dbReference type="PROSITE" id="PS50186">
    <property type="entry name" value="DEP"/>
    <property type="match status" value="1"/>
</dbReference>
<evidence type="ECO:0000313" key="5">
    <source>
        <dbReference type="Proteomes" id="UP000518266"/>
    </source>
</evidence>
<dbReference type="InterPro" id="IPR036388">
    <property type="entry name" value="WH-like_DNA-bd_sf"/>
</dbReference>
<dbReference type="SMART" id="SM00049">
    <property type="entry name" value="DEP"/>
    <property type="match status" value="1"/>
</dbReference>
<dbReference type="EMBL" id="JAAKFY010000007">
    <property type="protein sequence ID" value="KAF3854374.1"/>
    <property type="molecule type" value="Genomic_DNA"/>
</dbReference>
<dbReference type="InterPro" id="IPR008862">
    <property type="entry name" value="Tcp11"/>
</dbReference>
<evidence type="ECO:0000256" key="2">
    <source>
        <dbReference type="SAM" id="MobiDB-lite"/>
    </source>
</evidence>
<feature type="compositionally biased region" description="Basic and acidic residues" evidence="2">
    <location>
        <begin position="891"/>
        <end position="902"/>
    </location>
</feature>
<dbReference type="PANTHER" id="PTHR12832:SF15">
    <property type="entry name" value="T-COMPLEX PROTEIN 11-LIKE PROTEIN 1"/>
    <property type="match status" value="1"/>
</dbReference>
<comment type="caution">
    <text evidence="4">The sequence shown here is derived from an EMBL/GenBank/DDBJ whole genome shotgun (WGS) entry which is preliminary data.</text>
</comment>
<keyword evidence="5" id="KW-1185">Reference proteome</keyword>
<dbReference type="Proteomes" id="UP000518266">
    <property type="component" value="Unassembled WGS sequence"/>
</dbReference>
<evidence type="ECO:0000256" key="1">
    <source>
        <dbReference type="ARBA" id="ARBA00010954"/>
    </source>
</evidence>
<evidence type="ECO:0000313" key="4">
    <source>
        <dbReference type="EMBL" id="KAF3854374.1"/>
    </source>
</evidence>
<feature type="compositionally biased region" description="Basic and acidic residues" evidence="2">
    <location>
        <begin position="542"/>
        <end position="555"/>
    </location>
</feature>